<dbReference type="EMBL" id="QVFU01000016">
    <property type="protein sequence ID" value="RFS45505.1"/>
    <property type="molecule type" value="Genomic_DNA"/>
</dbReference>
<comment type="caution">
    <text evidence="2">The sequence shown here is derived from an EMBL/GenBank/DDBJ whole genome shotgun (WGS) entry which is preliminary data.</text>
</comment>
<protein>
    <submittedName>
        <fullName evidence="2">Uncharacterized protein</fullName>
    </submittedName>
</protein>
<dbReference type="OrthoDB" id="3354587at2"/>
<feature type="signal peptide" evidence="1">
    <location>
        <begin position="1"/>
        <end position="17"/>
    </location>
</feature>
<name>A0A372FXJ2_9ACTN</name>
<dbReference type="RefSeq" id="WP_117228889.1">
    <property type="nucleotide sequence ID" value="NZ_CP061725.1"/>
</dbReference>
<keyword evidence="3" id="KW-1185">Reference proteome</keyword>
<keyword evidence="1" id="KW-0732">Signal</keyword>
<evidence type="ECO:0000313" key="2">
    <source>
        <dbReference type="EMBL" id="RFS45505.1"/>
    </source>
</evidence>
<dbReference type="Proteomes" id="UP000262621">
    <property type="component" value="Unassembled WGS sequence"/>
</dbReference>
<gene>
    <name evidence="2" type="ORF">D0Q02_16620</name>
</gene>
<organism evidence="2 3">
    <name type="scientific">Micromonospora craniellae</name>
    <dbReference type="NCBI Taxonomy" id="2294034"/>
    <lineage>
        <taxon>Bacteria</taxon>
        <taxon>Bacillati</taxon>
        <taxon>Actinomycetota</taxon>
        <taxon>Actinomycetes</taxon>
        <taxon>Micromonosporales</taxon>
        <taxon>Micromonosporaceae</taxon>
        <taxon>Micromonospora</taxon>
    </lineage>
</organism>
<reference evidence="2 3" key="1">
    <citation type="submission" date="2018-08" db="EMBL/GenBank/DDBJ databases">
        <title>Verrucosispora craniellae sp. nov., isolated from a marine sponge in the South China Sea.</title>
        <authorList>
            <person name="Li L."/>
            <person name="Lin H.W."/>
        </authorList>
    </citation>
    <scope>NUCLEOTIDE SEQUENCE [LARGE SCALE GENOMIC DNA]</scope>
    <source>
        <strain evidence="2 3">LHW63014</strain>
    </source>
</reference>
<evidence type="ECO:0000313" key="3">
    <source>
        <dbReference type="Proteomes" id="UP000262621"/>
    </source>
</evidence>
<dbReference type="AlphaFoldDB" id="A0A372FXJ2"/>
<proteinExistence type="predicted"/>
<sequence length="268" mass="27694">MRWLAYGVALLAGLALAGAPAPDPRVAVDRAEAKPGEQVLVRLTGWPTGTVVIELCDAGTPPRCAVDTSAQIHLPATGTGGAPLTVAAPPGGCPCQVRVRTLDGRLSATTPLGVTGAIRRSGGTVRQTGTRPPVVVGAQVERDGGWPALFGASVQRTVVLRLRNDEPVPVAVALSFTVGRGPEPTGFVASPDTPDLAAGEERLVRIPMTLPAPAVGDYRIHGEVVTSGAARRVEATTDHQPWGLAGLFGFALLVPVAAELRRRRSSGR</sequence>
<feature type="chain" id="PRO_5038376519" evidence="1">
    <location>
        <begin position="18"/>
        <end position="268"/>
    </location>
</feature>
<accession>A0A372FXJ2</accession>
<evidence type="ECO:0000256" key="1">
    <source>
        <dbReference type="SAM" id="SignalP"/>
    </source>
</evidence>